<keyword evidence="1" id="KW-0723">Serine/threonine-protein kinase</keyword>
<evidence type="ECO:0000256" key="1">
    <source>
        <dbReference type="ARBA" id="ARBA00022527"/>
    </source>
</evidence>
<dbReference type="Proteomes" id="UP000001072">
    <property type="component" value="Unassembled WGS sequence"/>
</dbReference>
<organism evidence="6">
    <name type="scientific">Melampsora larici-populina (strain 98AG31 / pathotype 3-4-7)</name>
    <name type="common">Poplar leaf rust fungus</name>
    <dbReference type="NCBI Taxonomy" id="747676"/>
    <lineage>
        <taxon>Eukaryota</taxon>
        <taxon>Fungi</taxon>
        <taxon>Dikarya</taxon>
        <taxon>Basidiomycota</taxon>
        <taxon>Pucciniomycotina</taxon>
        <taxon>Pucciniomycetes</taxon>
        <taxon>Pucciniales</taxon>
        <taxon>Melampsoraceae</taxon>
        <taxon>Melampsora</taxon>
    </lineage>
</organism>
<feature type="domain" description="Alpha-type protein kinase" evidence="4">
    <location>
        <begin position="157"/>
        <end position="229"/>
    </location>
</feature>
<name>F4R5G6_MELLP</name>
<evidence type="ECO:0000313" key="6">
    <source>
        <dbReference type="Proteomes" id="UP000001072"/>
    </source>
</evidence>
<dbReference type="AlphaFoldDB" id="F4R5G6"/>
<sequence>MNLYRLLGFGSSGINLTYPEALGWRALPYDNPSNSTDNLVFGLVPCEGQVDDEHRVRTYKWGFCQANIQVDQVSQYSDHDGRITHSATLLHERVGTLELDAVALPLNQDNIFQHLCYAQMFVYADILLEIFKSIVREHCDLTTAEKRNLVMREGLATPVHWFNLQEGTAEVPKYITSEDGFEPDSYTPDFLGRLLACFTHWTYNYHGRKALICGFRGCEGVITDLIIMDDQ</sequence>
<evidence type="ECO:0000259" key="4">
    <source>
        <dbReference type="Pfam" id="PF02816"/>
    </source>
</evidence>
<dbReference type="EMBL" id="GL883091">
    <property type="protein sequence ID" value="EGG12265.1"/>
    <property type="molecule type" value="Genomic_DNA"/>
</dbReference>
<dbReference type="GO" id="GO:0004674">
    <property type="term" value="F:protein serine/threonine kinase activity"/>
    <property type="evidence" value="ECO:0007669"/>
    <property type="project" value="UniProtKB-KW"/>
</dbReference>
<dbReference type="KEGG" id="mlr:MELLADRAFT_59212"/>
<evidence type="ECO:0000313" key="5">
    <source>
        <dbReference type="EMBL" id="EGG12265.1"/>
    </source>
</evidence>
<dbReference type="RefSeq" id="XP_007404640.1">
    <property type="nucleotide sequence ID" value="XM_007404578.1"/>
</dbReference>
<reference evidence="6" key="1">
    <citation type="journal article" date="2011" name="Proc. Natl. Acad. Sci. U.S.A.">
        <title>Obligate biotrophy features unraveled by the genomic analysis of rust fungi.</title>
        <authorList>
            <person name="Duplessis S."/>
            <person name="Cuomo C.A."/>
            <person name="Lin Y.-C."/>
            <person name="Aerts A."/>
            <person name="Tisserant E."/>
            <person name="Veneault-Fourrey C."/>
            <person name="Joly D.L."/>
            <person name="Hacquard S."/>
            <person name="Amselem J."/>
            <person name="Cantarel B.L."/>
            <person name="Chiu R."/>
            <person name="Coutinho P.M."/>
            <person name="Feau N."/>
            <person name="Field M."/>
            <person name="Frey P."/>
            <person name="Gelhaye E."/>
            <person name="Goldberg J."/>
            <person name="Grabherr M.G."/>
            <person name="Kodira C.D."/>
            <person name="Kohler A."/>
            <person name="Kuees U."/>
            <person name="Lindquist E.A."/>
            <person name="Lucas S.M."/>
            <person name="Mago R."/>
            <person name="Mauceli E."/>
            <person name="Morin E."/>
            <person name="Murat C."/>
            <person name="Pangilinan J.L."/>
            <person name="Park R."/>
            <person name="Pearson M."/>
            <person name="Quesneville H."/>
            <person name="Rouhier N."/>
            <person name="Sakthikumar S."/>
            <person name="Salamov A.A."/>
            <person name="Schmutz J."/>
            <person name="Selles B."/>
            <person name="Shapiro H."/>
            <person name="Tanguay P."/>
            <person name="Tuskan G.A."/>
            <person name="Henrissat B."/>
            <person name="Van de Peer Y."/>
            <person name="Rouze P."/>
            <person name="Ellis J.G."/>
            <person name="Dodds P.N."/>
            <person name="Schein J.E."/>
            <person name="Zhong S."/>
            <person name="Hamelin R.C."/>
            <person name="Grigoriev I.V."/>
            <person name="Szabo L.J."/>
            <person name="Martin F."/>
        </authorList>
    </citation>
    <scope>NUCLEOTIDE SEQUENCE [LARGE SCALE GENOMIC DNA]</scope>
    <source>
        <strain evidence="6">98AG31 / pathotype 3-4-7</strain>
    </source>
</reference>
<evidence type="ECO:0000256" key="3">
    <source>
        <dbReference type="ARBA" id="ARBA00022777"/>
    </source>
</evidence>
<dbReference type="Pfam" id="PF02816">
    <property type="entry name" value="Alpha_kinase"/>
    <property type="match status" value="1"/>
</dbReference>
<protein>
    <recommendedName>
        <fullName evidence="4">Alpha-type protein kinase domain-containing protein</fullName>
    </recommendedName>
</protein>
<dbReference type="InParanoid" id="F4R5G6"/>
<dbReference type="SUPFAM" id="SSF56112">
    <property type="entry name" value="Protein kinase-like (PK-like)"/>
    <property type="match status" value="1"/>
</dbReference>
<dbReference type="GO" id="GO:0005524">
    <property type="term" value="F:ATP binding"/>
    <property type="evidence" value="ECO:0007669"/>
    <property type="project" value="InterPro"/>
</dbReference>
<dbReference type="InterPro" id="IPR011009">
    <property type="entry name" value="Kinase-like_dom_sf"/>
</dbReference>
<accession>F4R5G6</accession>
<keyword evidence="6" id="KW-1185">Reference proteome</keyword>
<dbReference type="HOGENOM" id="CLU_087041_0_0_1"/>
<proteinExistence type="predicted"/>
<dbReference type="InterPro" id="IPR004166">
    <property type="entry name" value="a-kinase_dom"/>
</dbReference>
<keyword evidence="3" id="KW-0418">Kinase</keyword>
<dbReference type="Gene3D" id="3.20.200.10">
    <property type="entry name" value="MHCK/EF2 kinase"/>
    <property type="match status" value="1"/>
</dbReference>
<dbReference type="GeneID" id="18929305"/>
<gene>
    <name evidence="5" type="ORF">MELLADRAFT_59212</name>
</gene>
<dbReference type="VEuPathDB" id="FungiDB:MELLADRAFT_59212"/>
<keyword evidence="2" id="KW-0808">Transferase</keyword>
<evidence type="ECO:0000256" key="2">
    <source>
        <dbReference type="ARBA" id="ARBA00022679"/>
    </source>
</evidence>